<accession>A0A6A1VC82</accession>
<protein>
    <recommendedName>
        <fullName evidence="4">Root meristem growth factor 9</fullName>
    </recommendedName>
</protein>
<evidence type="ECO:0000313" key="3">
    <source>
        <dbReference type="Proteomes" id="UP000516437"/>
    </source>
</evidence>
<evidence type="ECO:0000256" key="1">
    <source>
        <dbReference type="SAM" id="SignalP"/>
    </source>
</evidence>
<dbReference type="AlphaFoldDB" id="A0A6A1VC82"/>
<sequence length="80" mass="8823">MAAAVLPCKRLVLIALVMLCFFSNAARAARSLRAVASNEISQMSHDQDPFSPKEDRVLADSDDLVTVDYTPARRKPPIHN</sequence>
<keyword evidence="3" id="KW-1185">Reference proteome</keyword>
<gene>
    <name evidence="2" type="ORF">CJ030_MR6G024140</name>
</gene>
<evidence type="ECO:0008006" key="4">
    <source>
        <dbReference type="Google" id="ProtNLM"/>
    </source>
</evidence>
<name>A0A6A1VC82_9ROSI</name>
<dbReference type="InterPro" id="IPR049306">
    <property type="entry name" value="GLV1-2"/>
</dbReference>
<evidence type="ECO:0000313" key="2">
    <source>
        <dbReference type="EMBL" id="KAB1210353.1"/>
    </source>
</evidence>
<keyword evidence="1" id="KW-0732">Signal</keyword>
<proteinExistence type="predicted"/>
<feature type="chain" id="PRO_5025478470" description="Root meristem growth factor 9" evidence="1">
    <location>
        <begin position="29"/>
        <end position="80"/>
    </location>
</feature>
<dbReference type="OrthoDB" id="1625577at2759"/>
<comment type="caution">
    <text evidence="2">The sequence shown here is derived from an EMBL/GenBank/DDBJ whole genome shotgun (WGS) entry which is preliminary data.</text>
</comment>
<feature type="signal peptide" evidence="1">
    <location>
        <begin position="1"/>
        <end position="28"/>
    </location>
</feature>
<dbReference type="EMBL" id="RXIC02000024">
    <property type="protein sequence ID" value="KAB1210353.1"/>
    <property type="molecule type" value="Genomic_DNA"/>
</dbReference>
<dbReference type="Pfam" id="PF21529">
    <property type="entry name" value="GLV1-2"/>
    <property type="match status" value="1"/>
</dbReference>
<dbReference type="Proteomes" id="UP000516437">
    <property type="component" value="Chromosome 6"/>
</dbReference>
<organism evidence="2 3">
    <name type="scientific">Morella rubra</name>
    <name type="common">Chinese bayberry</name>
    <dbReference type="NCBI Taxonomy" id="262757"/>
    <lineage>
        <taxon>Eukaryota</taxon>
        <taxon>Viridiplantae</taxon>
        <taxon>Streptophyta</taxon>
        <taxon>Embryophyta</taxon>
        <taxon>Tracheophyta</taxon>
        <taxon>Spermatophyta</taxon>
        <taxon>Magnoliopsida</taxon>
        <taxon>eudicotyledons</taxon>
        <taxon>Gunneridae</taxon>
        <taxon>Pentapetalae</taxon>
        <taxon>rosids</taxon>
        <taxon>fabids</taxon>
        <taxon>Fagales</taxon>
        <taxon>Myricaceae</taxon>
        <taxon>Morella</taxon>
    </lineage>
</organism>
<reference evidence="2 3" key="1">
    <citation type="journal article" date="2019" name="Plant Biotechnol. J.">
        <title>The red bayberry genome and genetic basis of sex determination.</title>
        <authorList>
            <person name="Jia H.M."/>
            <person name="Jia H.J."/>
            <person name="Cai Q.L."/>
            <person name="Wang Y."/>
            <person name="Zhao H.B."/>
            <person name="Yang W.F."/>
            <person name="Wang G.Y."/>
            <person name="Li Y.H."/>
            <person name="Zhan D.L."/>
            <person name="Shen Y.T."/>
            <person name="Niu Q.F."/>
            <person name="Chang L."/>
            <person name="Qiu J."/>
            <person name="Zhao L."/>
            <person name="Xie H.B."/>
            <person name="Fu W.Y."/>
            <person name="Jin J."/>
            <person name="Li X.W."/>
            <person name="Jiao Y."/>
            <person name="Zhou C.C."/>
            <person name="Tu T."/>
            <person name="Chai C.Y."/>
            <person name="Gao J.L."/>
            <person name="Fan L.J."/>
            <person name="van de Weg E."/>
            <person name="Wang J.Y."/>
            <person name="Gao Z.S."/>
        </authorList>
    </citation>
    <scope>NUCLEOTIDE SEQUENCE [LARGE SCALE GENOMIC DNA]</scope>
    <source>
        <tissue evidence="2">Leaves</tissue>
    </source>
</reference>